<keyword evidence="3" id="KW-1185">Reference proteome</keyword>
<evidence type="ECO:0000256" key="1">
    <source>
        <dbReference type="SAM" id="SignalP"/>
    </source>
</evidence>
<evidence type="ECO:0000313" key="3">
    <source>
        <dbReference type="Proteomes" id="UP000199286"/>
    </source>
</evidence>
<sequence>MLRTSAFVFALAFPTAGSAQDSWSTFDYQSGNMYNNYSDGQGVTTYGNNIQGGTNWNLRQDYDGSYSGTDSQGNFFYGDQNSGFYSNPGTGTTCIGTGALRTCY</sequence>
<dbReference type="Proteomes" id="UP000199286">
    <property type="component" value="Unassembled WGS sequence"/>
</dbReference>
<feature type="signal peptide" evidence="1">
    <location>
        <begin position="1"/>
        <end position="19"/>
    </location>
</feature>
<reference evidence="2 3" key="1">
    <citation type="submission" date="2016-10" db="EMBL/GenBank/DDBJ databases">
        <authorList>
            <person name="de Groot N.N."/>
        </authorList>
    </citation>
    <scope>NUCLEOTIDE SEQUENCE [LARGE SCALE GENOMIC DNA]</scope>
    <source>
        <strain evidence="2 3">DSM 26880</strain>
    </source>
</reference>
<proteinExistence type="predicted"/>
<name>A0A1H3MI58_9RHOB</name>
<feature type="chain" id="PRO_5011667857" evidence="1">
    <location>
        <begin position="20"/>
        <end position="104"/>
    </location>
</feature>
<protein>
    <submittedName>
        <fullName evidence="2">Uncharacterized protein</fullName>
    </submittedName>
</protein>
<accession>A0A1H3MI58</accession>
<organism evidence="2 3">
    <name type="scientific">Citreimonas salinaria</name>
    <dbReference type="NCBI Taxonomy" id="321339"/>
    <lineage>
        <taxon>Bacteria</taxon>
        <taxon>Pseudomonadati</taxon>
        <taxon>Pseudomonadota</taxon>
        <taxon>Alphaproteobacteria</taxon>
        <taxon>Rhodobacterales</taxon>
        <taxon>Roseobacteraceae</taxon>
        <taxon>Citreimonas</taxon>
    </lineage>
</organism>
<dbReference type="AlphaFoldDB" id="A0A1H3MI58"/>
<evidence type="ECO:0000313" key="2">
    <source>
        <dbReference type="EMBL" id="SDY75869.1"/>
    </source>
</evidence>
<gene>
    <name evidence="2" type="ORF">SAMN05444340_11719</name>
</gene>
<keyword evidence="1" id="KW-0732">Signal</keyword>
<dbReference type="EMBL" id="FNPF01000017">
    <property type="protein sequence ID" value="SDY75869.1"/>
    <property type="molecule type" value="Genomic_DNA"/>
</dbReference>
<dbReference type="RefSeq" id="WP_143042320.1">
    <property type="nucleotide sequence ID" value="NZ_FNPF01000017.1"/>
</dbReference>